<keyword evidence="2" id="KW-0812">Transmembrane</keyword>
<accession>E9ENP7</accession>
<dbReference type="EMBL" id="ADNJ02000001">
    <property type="protein sequence ID" value="EFZ02167.1"/>
    <property type="molecule type" value="Genomic_DNA"/>
</dbReference>
<name>E9ENP7_METRA</name>
<dbReference type="OrthoDB" id="3358048at2759"/>
<feature type="compositionally biased region" description="Basic residues" evidence="1">
    <location>
        <begin position="208"/>
        <end position="219"/>
    </location>
</feature>
<feature type="transmembrane region" description="Helical" evidence="2">
    <location>
        <begin position="375"/>
        <end position="398"/>
    </location>
</feature>
<evidence type="ECO:0000313" key="4">
    <source>
        <dbReference type="Proteomes" id="UP000002498"/>
    </source>
</evidence>
<evidence type="ECO:0000256" key="2">
    <source>
        <dbReference type="SAM" id="Phobius"/>
    </source>
</evidence>
<comment type="caution">
    <text evidence="3">The sequence shown here is derived from an EMBL/GenBank/DDBJ whole genome shotgun (WGS) entry which is preliminary data.</text>
</comment>
<feature type="transmembrane region" description="Helical" evidence="2">
    <location>
        <begin position="260"/>
        <end position="280"/>
    </location>
</feature>
<keyword evidence="2" id="KW-1133">Transmembrane helix</keyword>
<dbReference type="AlphaFoldDB" id="E9ENP7"/>
<feature type="compositionally biased region" description="Polar residues" evidence="1">
    <location>
        <begin position="156"/>
        <end position="193"/>
    </location>
</feature>
<organism evidence="3 4">
    <name type="scientific">Metarhizium robertsii (strain ARSEF 23 / ATCC MYA-3075)</name>
    <name type="common">Metarhizium anisopliae (strain ARSEF 23)</name>
    <dbReference type="NCBI Taxonomy" id="655844"/>
    <lineage>
        <taxon>Eukaryota</taxon>
        <taxon>Fungi</taxon>
        <taxon>Dikarya</taxon>
        <taxon>Ascomycota</taxon>
        <taxon>Pezizomycotina</taxon>
        <taxon>Sordariomycetes</taxon>
        <taxon>Hypocreomycetidae</taxon>
        <taxon>Hypocreales</taxon>
        <taxon>Clavicipitaceae</taxon>
        <taxon>Metarhizium</taxon>
    </lineage>
</organism>
<gene>
    <name evidence="3" type="ORF">MAA_01749</name>
</gene>
<dbReference type="KEGG" id="maj:MAA_01749"/>
<keyword evidence="4" id="KW-1185">Reference proteome</keyword>
<reference evidence="3 4" key="2">
    <citation type="journal article" date="2014" name="Proc. Natl. Acad. Sci. U.S.A.">
        <title>Trajectory and genomic determinants of fungal-pathogen speciation and host adaptation.</title>
        <authorList>
            <person name="Hu X."/>
            <person name="Xiao G."/>
            <person name="Zheng P."/>
            <person name="Shang Y."/>
            <person name="Su Y."/>
            <person name="Zhang X."/>
            <person name="Liu X."/>
            <person name="Zhan S."/>
            <person name="St Leger R.J."/>
            <person name="Wang C."/>
        </authorList>
    </citation>
    <scope>GENOME REANNOTATION</scope>
    <source>
        <strain evidence="4">ARSEF 23 / ATCC MYA-3075</strain>
    </source>
</reference>
<proteinExistence type="predicted"/>
<protein>
    <submittedName>
        <fullName evidence="3">Uncharacterized protein</fullName>
    </submittedName>
</protein>
<dbReference type="RefSeq" id="XP_007817938.1">
    <property type="nucleotide sequence ID" value="XM_007819747.1"/>
</dbReference>
<feature type="region of interest" description="Disordered" evidence="1">
    <location>
        <begin position="134"/>
        <end position="240"/>
    </location>
</feature>
<reference evidence="3 4" key="1">
    <citation type="journal article" date="2011" name="PLoS Genet.">
        <title>Genome sequencing and comparative transcriptomics of the model entomopathogenic fungi Metarhizium anisopliae and M. acridum.</title>
        <authorList>
            <person name="Gao Q."/>
            <person name="Jin K."/>
            <person name="Ying S.H."/>
            <person name="Zhang Y."/>
            <person name="Xiao G."/>
            <person name="Shang Y."/>
            <person name="Duan Z."/>
            <person name="Hu X."/>
            <person name="Xie X.Q."/>
            <person name="Zhou G."/>
            <person name="Peng G."/>
            <person name="Luo Z."/>
            <person name="Huang W."/>
            <person name="Wang B."/>
            <person name="Fang W."/>
            <person name="Wang S."/>
            <person name="Zhong Y."/>
            <person name="Ma L.J."/>
            <person name="St Leger R.J."/>
            <person name="Zhao G.P."/>
            <person name="Pei Y."/>
            <person name="Feng M.G."/>
            <person name="Xia Y."/>
            <person name="Wang C."/>
        </authorList>
    </citation>
    <scope>NUCLEOTIDE SEQUENCE [LARGE SCALE GENOMIC DNA]</scope>
    <source>
        <strain evidence="4">ARSEF 23 / ATCC MYA-3075</strain>
    </source>
</reference>
<feature type="transmembrane region" description="Helical" evidence="2">
    <location>
        <begin position="287"/>
        <end position="304"/>
    </location>
</feature>
<evidence type="ECO:0000256" key="1">
    <source>
        <dbReference type="SAM" id="MobiDB-lite"/>
    </source>
</evidence>
<evidence type="ECO:0000313" key="3">
    <source>
        <dbReference type="EMBL" id="EFZ02167.1"/>
    </source>
</evidence>
<dbReference type="HOGENOM" id="CLU_659024_0_0_1"/>
<keyword evidence="2" id="KW-0472">Membrane</keyword>
<feature type="transmembrane region" description="Helical" evidence="2">
    <location>
        <begin position="349"/>
        <end position="368"/>
    </location>
</feature>
<dbReference type="GeneID" id="19256035"/>
<feature type="compositionally biased region" description="Low complexity" evidence="1">
    <location>
        <begin position="225"/>
        <end position="240"/>
    </location>
</feature>
<dbReference type="Proteomes" id="UP000002498">
    <property type="component" value="Unassembled WGS sequence"/>
</dbReference>
<sequence length="417" mass="46057">MDKIQISIENRLLQAFSEACKGDYFSEHRERIRPGISVNDQWESTVWAALHVEIVQAPESQRAEVEQMRREWCNGPNTADYLLKRMSDHVKKVTYADEKDGDGDSRIWQDEDLGEDENRLAWFLYEKERLPFPSKAYTGPKLPKPKSSGAKARPRPQTSFSQDSSRLHSSCPNLLHDPSTNSQPPVPSTNGNQILARAPPPHVPLPRRLGHALRPRRTRSLPSAPTLRPQTRPQLTRQPPEQETLIADLAAQNRQTNTSFATVLLALPALSTIPYVPLLLRGPPNPVIAVLSLTSLLSTAYILYKLPPPETGIAPLDAWVQRGDVPAASETIRRLKRGAGPDKSPLEMYLPYLNCVLSGVLVVLGLVLGRGDGSFAWIGMGNLPAIVYGVVLVAKVVMGSVDPERELGGLKYGFKGA</sequence>